<dbReference type="PANTHER" id="PTHR44757:SF2">
    <property type="entry name" value="BIOFILM ARCHITECTURE MAINTENANCE PROTEIN MBAA"/>
    <property type="match status" value="1"/>
</dbReference>
<dbReference type="InterPro" id="IPR000160">
    <property type="entry name" value="GGDEF_dom"/>
</dbReference>
<dbReference type="InterPro" id="IPR000014">
    <property type="entry name" value="PAS"/>
</dbReference>
<feature type="domain" description="PAS" evidence="2">
    <location>
        <begin position="212"/>
        <end position="275"/>
    </location>
</feature>
<feature type="transmembrane region" description="Helical" evidence="1">
    <location>
        <begin position="137"/>
        <end position="158"/>
    </location>
</feature>
<dbReference type="Pfam" id="PF00990">
    <property type="entry name" value="GGDEF"/>
    <property type="match status" value="1"/>
</dbReference>
<feature type="domain" description="PAC" evidence="3">
    <location>
        <begin position="293"/>
        <end position="344"/>
    </location>
</feature>
<dbReference type="SUPFAM" id="SSF55785">
    <property type="entry name" value="PYP-like sensor domain (PAS domain)"/>
    <property type="match status" value="1"/>
</dbReference>
<keyword evidence="1" id="KW-1133">Transmembrane helix</keyword>
<dbReference type="NCBIfam" id="TIGR00254">
    <property type="entry name" value="GGDEF"/>
    <property type="match status" value="1"/>
</dbReference>
<feature type="domain" description="EAL" evidence="4">
    <location>
        <begin position="511"/>
        <end position="767"/>
    </location>
</feature>
<dbReference type="KEGG" id="awo:Awo_c15590"/>
<evidence type="ECO:0000259" key="3">
    <source>
        <dbReference type="PROSITE" id="PS50113"/>
    </source>
</evidence>
<dbReference type="PROSITE" id="PS50112">
    <property type="entry name" value="PAS"/>
    <property type="match status" value="1"/>
</dbReference>
<dbReference type="PROSITE" id="PS50113">
    <property type="entry name" value="PAC"/>
    <property type="match status" value="1"/>
</dbReference>
<dbReference type="SMART" id="SM00267">
    <property type="entry name" value="GGDEF"/>
    <property type="match status" value="1"/>
</dbReference>
<dbReference type="eggNOG" id="COG5001">
    <property type="taxonomic scope" value="Bacteria"/>
</dbReference>
<dbReference type="InterPro" id="IPR048437">
    <property type="entry name" value="MASE11"/>
</dbReference>
<dbReference type="OrthoDB" id="1647636at2"/>
<protein>
    <submittedName>
        <fullName evidence="6">Putative diguanylate cyclase/phosphodiesterase</fullName>
    </submittedName>
</protein>
<keyword evidence="1" id="KW-0472">Membrane</keyword>
<dbReference type="InterPro" id="IPR001633">
    <property type="entry name" value="EAL_dom"/>
</dbReference>
<dbReference type="SMART" id="SM00086">
    <property type="entry name" value="PAC"/>
    <property type="match status" value="1"/>
</dbReference>
<reference evidence="7" key="1">
    <citation type="submission" date="2011-07" db="EMBL/GenBank/DDBJ databases">
        <title>Complete genome sequence of Acetobacterium woodii.</title>
        <authorList>
            <person name="Poehlein A."/>
            <person name="Schmidt S."/>
            <person name="Kaster A.-K."/>
            <person name="Goenrich M."/>
            <person name="Vollmers J."/>
            <person name="Thuermer A."/>
            <person name="Gottschalk G."/>
            <person name="Thauer R.K."/>
            <person name="Daniel R."/>
            <person name="Mueller V."/>
        </authorList>
    </citation>
    <scope>NUCLEOTIDE SEQUENCE [LARGE SCALE GENOMIC DNA]</scope>
    <source>
        <strain evidence="7">ATCC 29683 / DSM 1030 / JCM 2381 / KCTC 1655 / WB1</strain>
    </source>
</reference>
<dbReference type="SUPFAM" id="SSF55073">
    <property type="entry name" value="Nucleotide cyclase"/>
    <property type="match status" value="1"/>
</dbReference>
<dbReference type="EMBL" id="CP002987">
    <property type="protein sequence ID" value="AFA48341.1"/>
    <property type="molecule type" value="Genomic_DNA"/>
</dbReference>
<dbReference type="Proteomes" id="UP000007177">
    <property type="component" value="Chromosome"/>
</dbReference>
<dbReference type="Pfam" id="PF00563">
    <property type="entry name" value="EAL"/>
    <property type="match status" value="1"/>
</dbReference>
<dbReference type="Gene3D" id="3.30.70.270">
    <property type="match status" value="1"/>
</dbReference>
<evidence type="ECO:0000259" key="2">
    <source>
        <dbReference type="PROSITE" id="PS50112"/>
    </source>
</evidence>
<dbReference type="InterPro" id="IPR029787">
    <property type="entry name" value="Nucleotide_cyclase"/>
</dbReference>
<dbReference type="PROSITE" id="PS50883">
    <property type="entry name" value="EAL"/>
    <property type="match status" value="1"/>
</dbReference>
<dbReference type="InterPro" id="IPR001610">
    <property type="entry name" value="PAC"/>
</dbReference>
<organism evidence="6 7">
    <name type="scientific">Acetobacterium woodii (strain ATCC 29683 / DSM 1030 / JCM 2381 / KCTC 1655 / WB1)</name>
    <dbReference type="NCBI Taxonomy" id="931626"/>
    <lineage>
        <taxon>Bacteria</taxon>
        <taxon>Bacillati</taxon>
        <taxon>Bacillota</taxon>
        <taxon>Clostridia</taxon>
        <taxon>Eubacteriales</taxon>
        <taxon>Eubacteriaceae</taxon>
        <taxon>Acetobacterium</taxon>
    </lineage>
</organism>
<dbReference type="Gene3D" id="3.20.20.450">
    <property type="entry name" value="EAL domain"/>
    <property type="match status" value="1"/>
</dbReference>
<dbReference type="InterPro" id="IPR043128">
    <property type="entry name" value="Rev_trsase/Diguanyl_cyclase"/>
</dbReference>
<accession>H6LGL3</accession>
<dbReference type="PANTHER" id="PTHR44757">
    <property type="entry name" value="DIGUANYLATE CYCLASE DGCP"/>
    <property type="match status" value="1"/>
</dbReference>
<feature type="transmembrane region" description="Helical" evidence="1">
    <location>
        <begin position="92"/>
        <end position="108"/>
    </location>
</feature>
<dbReference type="SMART" id="SM00052">
    <property type="entry name" value="EAL"/>
    <property type="match status" value="1"/>
</dbReference>
<dbReference type="SMART" id="SM00091">
    <property type="entry name" value="PAS"/>
    <property type="match status" value="1"/>
</dbReference>
<evidence type="ECO:0000259" key="5">
    <source>
        <dbReference type="PROSITE" id="PS50887"/>
    </source>
</evidence>
<dbReference type="CDD" id="cd01949">
    <property type="entry name" value="GGDEF"/>
    <property type="match status" value="1"/>
</dbReference>
<gene>
    <name evidence="6" type="ordered locus">Awo_c15590</name>
</gene>
<keyword evidence="7" id="KW-1185">Reference proteome</keyword>
<evidence type="ECO:0000259" key="4">
    <source>
        <dbReference type="PROSITE" id="PS50883"/>
    </source>
</evidence>
<dbReference type="NCBIfam" id="TIGR00229">
    <property type="entry name" value="sensory_box"/>
    <property type="match status" value="1"/>
</dbReference>
<keyword evidence="1" id="KW-0812">Transmembrane</keyword>
<feature type="transmembrane region" description="Helical" evidence="1">
    <location>
        <begin position="170"/>
        <end position="192"/>
    </location>
</feature>
<sequence>MTIKKIKKFFNTVIYKNLDKNEEAMDIGFWKNRIFSLLSFFLVFLGGPVLLYGSYLFYWDGDIALALVEAAFVGIFLIATYKKNLKIEYRKFMIVLSIYAISIILLIYTGPYGAGMTSVVFSFILGVSLLNKKHNEIFFAINIVIFIVLTGLFSFGFFSGLNIEIFKNSWMINVITTQLYVLTLIYLFNIIYDGLGKQTQKIIESKLLLAASEEKYRLLADTMADVIWVFNVNTQKFIYISPSIENLRGFTVEEAMAEKLDETMTMKSAQMFHQEISRTAKEFITEPESPKRYINEIQQICKNGELVWVEVSSRYRYNELGEIEIVSSSRNINERKMKEKEITYIDFHDPLTGLLNRKAFTKNMYEAIIKGQKRSVIIINIDNFRIINDALGHREGDEVLSGMAAKIVEIVGQNGFVYRYGGDEFVIIVDSLKCQQVKKLARQVLKTISTQFMVENRLFYLTASLGIGLGSEQVDLEQTVKNADTALYIAKKQKNNITIYGHEMDQTRTREAILEEDLKTALEKGEFELFYQPIYDQKNSEINQAEALLRWNHSNLGMISPSDFIPIAEKTKLIIPITDWVIYEVCQKIKQWNELGIDKMTVSINISLLSLENRGAELTESVKNGIQKAGIKAEKVKLEITESILIRDTDEIVNVFDALKKIGVKLALDDFGTGYSSFGCMKDLPLDIIKLDRSLISNIVTDEREQMIAQSMIAIIHALNIQVVAEGVETSEQLEYLKQYGCDFIQGFFFSRPLPASEFIKYYFSMKKMS</sequence>
<dbReference type="CDD" id="cd01948">
    <property type="entry name" value="EAL"/>
    <property type="match status" value="1"/>
</dbReference>
<dbReference type="InterPro" id="IPR035965">
    <property type="entry name" value="PAS-like_dom_sf"/>
</dbReference>
<proteinExistence type="predicted"/>
<evidence type="ECO:0000256" key="1">
    <source>
        <dbReference type="SAM" id="Phobius"/>
    </source>
</evidence>
<reference evidence="6 7" key="2">
    <citation type="journal article" date="2012" name="PLoS ONE">
        <title>An ancient pathway combining carbon dioxide fixation with the generation and utilization of a sodium ion gradient for ATP synthesis.</title>
        <authorList>
            <person name="Poehlein A."/>
            <person name="Schmidt S."/>
            <person name="Kaster A.K."/>
            <person name="Goenrich M."/>
            <person name="Vollmers J."/>
            <person name="Thurmer A."/>
            <person name="Bertsch J."/>
            <person name="Schuchmann K."/>
            <person name="Voigt B."/>
            <person name="Hecker M."/>
            <person name="Daniel R."/>
            <person name="Thauer R.K."/>
            <person name="Gottschalk G."/>
            <person name="Muller V."/>
        </authorList>
    </citation>
    <scope>NUCLEOTIDE SEQUENCE [LARGE SCALE GENOMIC DNA]</scope>
    <source>
        <strain evidence="7">ATCC 29683 / DSM 1030 / JCM 2381 / KCTC 1655 / WB1</strain>
    </source>
</reference>
<evidence type="ECO:0000313" key="7">
    <source>
        <dbReference type="Proteomes" id="UP000007177"/>
    </source>
</evidence>
<dbReference type="InterPro" id="IPR052155">
    <property type="entry name" value="Biofilm_reg_signaling"/>
</dbReference>
<dbReference type="HOGENOM" id="CLU_000445_70_50_9"/>
<dbReference type="STRING" id="931626.Awo_c15590"/>
<feature type="domain" description="GGDEF" evidence="5">
    <location>
        <begin position="372"/>
        <end position="502"/>
    </location>
</feature>
<evidence type="ECO:0000313" key="6">
    <source>
        <dbReference type="EMBL" id="AFA48341.1"/>
    </source>
</evidence>
<dbReference type="PROSITE" id="PS50887">
    <property type="entry name" value="GGDEF"/>
    <property type="match status" value="1"/>
</dbReference>
<dbReference type="AlphaFoldDB" id="H6LGL3"/>
<dbReference type="SUPFAM" id="SSF141868">
    <property type="entry name" value="EAL domain-like"/>
    <property type="match status" value="1"/>
</dbReference>
<feature type="transmembrane region" description="Helical" evidence="1">
    <location>
        <begin position="63"/>
        <end position="80"/>
    </location>
</feature>
<dbReference type="InterPro" id="IPR000700">
    <property type="entry name" value="PAS-assoc_C"/>
</dbReference>
<feature type="transmembrane region" description="Helical" evidence="1">
    <location>
        <begin position="34"/>
        <end position="57"/>
    </location>
</feature>
<name>H6LGL3_ACEWD</name>
<dbReference type="Gene3D" id="3.30.450.20">
    <property type="entry name" value="PAS domain"/>
    <property type="match status" value="1"/>
</dbReference>
<dbReference type="Pfam" id="PF20969">
    <property type="entry name" value="MASE11"/>
    <property type="match status" value="1"/>
</dbReference>
<dbReference type="RefSeq" id="WP_014355944.1">
    <property type="nucleotide sequence ID" value="NC_016894.1"/>
</dbReference>
<dbReference type="CDD" id="cd00130">
    <property type="entry name" value="PAS"/>
    <property type="match status" value="1"/>
</dbReference>
<dbReference type="InterPro" id="IPR035919">
    <property type="entry name" value="EAL_sf"/>
</dbReference>